<dbReference type="EMBL" id="HG994366">
    <property type="protein sequence ID" value="CAF1921895.1"/>
    <property type="molecule type" value="Genomic_DNA"/>
</dbReference>
<evidence type="ECO:0000256" key="1">
    <source>
        <dbReference type="SAM" id="MobiDB-lite"/>
    </source>
</evidence>
<name>A0A816KRR2_BRANA</name>
<organism evidence="2">
    <name type="scientific">Brassica napus</name>
    <name type="common">Rape</name>
    <dbReference type="NCBI Taxonomy" id="3708"/>
    <lineage>
        <taxon>Eukaryota</taxon>
        <taxon>Viridiplantae</taxon>
        <taxon>Streptophyta</taxon>
        <taxon>Embryophyta</taxon>
        <taxon>Tracheophyta</taxon>
        <taxon>Spermatophyta</taxon>
        <taxon>Magnoliopsida</taxon>
        <taxon>eudicotyledons</taxon>
        <taxon>Gunneridae</taxon>
        <taxon>Pentapetalae</taxon>
        <taxon>rosids</taxon>
        <taxon>malvids</taxon>
        <taxon>Brassicales</taxon>
        <taxon>Brassicaceae</taxon>
        <taxon>Brassiceae</taxon>
        <taxon>Brassica</taxon>
    </lineage>
</organism>
<reference evidence="2" key="1">
    <citation type="submission" date="2021-01" db="EMBL/GenBank/DDBJ databases">
        <authorList>
            <consortium name="Genoscope - CEA"/>
            <person name="William W."/>
        </authorList>
    </citation>
    <scope>NUCLEOTIDE SEQUENCE</scope>
</reference>
<dbReference type="AlphaFoldDB" id="A0A816KRR2"/>
<dbReference type="Proteomes" id="UP001295469">
    <property type="component" value="Chromosome C02"/>
</dbReference>
<gene>
    <name evidence="2" type="ORF">DARMORV10_C02P63600.1</name>
</gene>
<sequence>MQTRAIKTATIFMNLAAACLLIVLGIITMSMAFRTRSCCYYLEKKSPKVKAKLKIDVKSRERSEEEAEDAGVSTG</sequence>
<dbReference type="PROSITE" id="PS51257">
    <property type="entry name" value="PROKAR_LIPOPROTEIN"/>
    <property type="match status" value="1"/>
</dbReference>
<evidence type="ECO:0000313" key="2">
    <source>
        <dbReference type="EMBL" id="CAF1921895.1"/>
    </source>
</evidence>
<protein>
    <submittedName>
        <fullName evidence="2">(rape) hypothetical protein</fullName>
    </submittedName>
</protein>
<proteinExistence type="predicted"/>
<accession>A0A816KRR2</accession>
<feature type="region of interest" description="Disordered" evidence="1">
    <location>
        <begin position="56"/>
        <end position="75"/>
    </location>
</feature>